<dbReference type="HOGENOM" id="CLU_123170_0_0_2"/>
<organism evidence="2 3">
    <name type="scientific">Methanoregula formicica (strain DSM 22288 / NBRC 105244 / SMSP)</name>
    <dbReference type="NCBI Taxonomy" id="593750"/>
    <lineage>
        <taxon>Archaea</taxon>
        <taxon>Methanobacteriati</taxon>
        <taxon>Methanobacteriota</taxon>
        <taxon>Stenosarchaea group</taxon>
        <taxon>Methanomicrobia</taxon>
        <taxon>Methanomicrobiales</taxon>
        <taxon>Methanoregulaceae</taxon>
        <taxon>Methanoregula</taxon>
    </lineage>
</organism>
<dbReference type="EMBL" id="CP003167">
    <property type="protein sequence ID" value="AGB02451.1"/>
    <property type="molecule type" value="Genomic_DNA"/>
</dbReference>
<dbReference type="STRING" id="593750.Metfor_1415"/>
<sequence length="134" mass="15383">MPARFPPDDPREWLNRAHSNLTLASTVPRNELYLEDLCYNAQQAAEKAIKAVCIAYDIPYPYVHDLAALVTILMNHGIAVPDRVKESAKLTRFAVATRYPRIHPPVRLDEYQRSLSIAKDVVRWAETIIREKRS</sequence>
<dbReference type="GeneID" id="14307804"/>
<dbReference type="InterPro" id="IPR007842">
    <property type="entry name" value="HEPN_dom"/>
</dbReference>
<dbReference type="KEGG" id="mfo:Metfor_1415"/>
<dbReference type="Gene3D" id="1.20.120.330">
    <property type="entry name" value="Nucleotidyltransferases domain 2"/>
    <property type="match status" value="1"/>
</dbReference>
<dbReference type="PROSITE" id="PS50910">
    <property type="entry name" value="HEPN"/>
    <property type="match status" value="1"/>
</dbReference>
<dbReference type="Proteomes" id="UP000010824">
    <property type="component" value="Chromosome"/>
</dbReference>
<name>L0HF76_METFS</name>
<evidence type="ECO:0000313" key="3">
    <source>
        <dbReference type="Proteomes" id="UP000010824"/>
    </source>
</evidence>
<accession>L0HF76</accession>
<reference evidence="3" key="1">
    <citation type="submission" date="2011-12" db="EMBL/GenBank/DDBJ databases">
        <title>Complete sequence of Methanoregula formicicum SMSP.</title>
        <authorList>
            <person name="Lucas S."/>
            <person name="Han J."/>
            <person name="Lapidus A."/>
            <person name="Cheng J.-F."/>
            <person name="Goodwin L."/>
            <person name="Pitluck S."/>
            <person name="Peters L."/>
            <person name="Ovchinnikova G."/>
            <person name="Teshima H."/>
            <person name="Detter J.C."/>
            <person name="Han C."/>
            <person name="Tapia R."/>
            <person name="Land M."/>
            <person name="Hauser L."/>
            <person name="Kyrpides N."/>
            <person name="Ivanova N."/>
            <person name="Pagani I."/>
            <person name="Imachi H."/>
            <person name="Tamaki H."/>
            <person name="Sekiguchi Y."/>
            <person name="Kamagata Y."/>
            <person name="Cadillo-Quiroz H."/>
            <person name="Zinder S."/>
            <person name="Liu W.-T."/>
            <person name="Woyke T."/>
        </authorList>
    </citation>
    <scope>NUCLEOTIDE SEQUENCE [LARGE SCALE GENOMIC DNA]</scope>
    <source>
        <strain evidence="3">DSM 22288 / NBRC 105244 / SMSP</strain>
    </source>
</reference>
<dbReference type="InParanoid" id="L0HF76"/>
<dbReference type="RefSeq" id="WP_015285414.1">
    <property type="nucleotide sequence ID" value="NC_019943.1"/>
</dbReference>
<protein>
    <recommendedName>
        <fullName evidence="1">HEPN domain-containing protein</fullName>
    </recommendedName>
</protein>
<gene>
    <name evidence="2" type="ordered locus">Metfor_1415</name>
</gene>
<dbReference type="OrthoDB" id="359241at2157"/>
<evidence type="ECO:0000313" key="2">
    <source>
        <dbReference type="EMBL" id="AGB02451.1"/>
    </source>
</evidence>
<reference evidence="2 3" key="2">
    <citation type="journal article" date="2014" name="Genome Announc.">
        <title>Complete Genome Sequence of Methanoregula formicica SMSPT, a Mesophilic Hydrogenotrophic Methanogen Isolated from a Methanogenic Upflow Anaerobic Sludge Blanket Reactor.</title>
        <authorList>
            <person name="Yamamoto K."/>
            <person name="Tamaki H."/>
            <person name="Cadillo-Quiroz H."/>
            <person name="Imachi H."/>
            <person name="Kyrpides N."/>
            <person name="Woyke T."/>
            <person name="Goodwin L."/>
            <person name="Zinder S.H."/>
            <person name="Kamagata Y."/>
            <person name="Liu W.T."/>
        </authorList>
    </citation>
    <scope>NUCLEOTIDE SEQUENCE [LARGE SCALE GENOMIC DNA]</scope>
    <source>
        <strain evidence="3">DSM 22288 / NBRC 105244 / SMSP</strain>
    </source>
</reference>
<dbReference type="eggNOG" id="arCOG01191">
    <property type="taxonomic scope" value="Archaea"/>
</dbReference>
<proteinExistence type="predicted"/>
<feature type="domain" description="HEPN" evidence="1">
    <location>
        <begin position="14"/>
        <end position="128"/>
    </location>
</feature>
<dbReference type="Pfam" id="PF05168">
    <property type="entry name" value="HEPN"/>
    <property type="match status" value="1"/>
</dbReference>
<dbReference type="SMART" id="SM00748">
    <property type="entry name" value="HEPN"/>
    <property type="match status" value="1"/>
</dbReference>
<keyword evidence="3" id="KW-1185">Reference proteome</keyword>
<dbReference type="AlphaFoldDB" id="L0HF76"/>
<dbReference type="SUPFAM" id="SSF81593">
    <property type="entry name" value="Nucleotidyltransferase substrate binding subunit/domain"/>
    <property type="match status" value="1"/>
</dbReference>
<evidence type="ECO:0000259" key="1">
    <source>
        <dbReference type="PROSITE" id="PS50910"/>
    </source>
</evidence>